<dbReference type="InterPro" id="IPR036361">
    <property type="entry name" value="SAP_dom_sf"/>
</dbReference>
<gene>
    <name evidence="1" type="ORF">RFULGI_LOCUS332</name>
</gene>
<name>A0A9N8YW06_9GLOM</name>
<protein>
    <submittedName>
        <fullName evidence="1">10886_t:CDS:1</fullName>
    </submittedName>
</protein>
<dbReference type="AlphaFoldDB" id="A0A9N8YW06"/>
<comment type="caution">
    <text evidence="1">The sequence shown here is derived from an EMBL/GenBank/DDBJ whole genome shotgun (WGS) entry which is preliminary data.</text>
</comment>
<evidence type="ECO:0000313" key="2">
    <source>
        <dbReference type="Proteomes" id="UP000789396"/>
    </source>
</evidence>
<evidence type="ECO:0000313" key="1">
    <source>
        <dbReference type="EMBL" id="CAG8453143.1"/>
    </source>
</evidence>
<accession>A0A9N8YW06</accession>
<dbReference type="Gene3D" id="1.10.720.140">
    <property type="match status" value="1"/>
</dbReference>
<sequence length="100" mass="11203">MLGCWGCLYVFGAVNVAENQLENGTVNAAENQLEKLEEGAIPQEQVDNSSSQFGEIEVALPQITESFEELMKKSIKELKIILEDRRISTIECVEKEDLVK</sequence>
<organism evidence="1 2">
    <name type="scientific">Racocetra fulgida</name>
    <dbReference type="NCBI Taxonomy" id="60492"/>
    <lineage>
        <taxon>Eukaryota</taxon>
        <taxon>Fungi</taxon>
        <taxon>Fungi incertae sedis</taxon>
        <taxon>Mucoromycota</taxon>
        <taxon>Glomeromycotina</taxon>
        <taxon>Glomeromycetes</taxon>
        <taxon>Diversisporales</taxon>
        <taxon>Gigasporaceae</taxon>
        <taxon>Racocetra</taxon>
    </lineage>
</organism>
<reference evidence="1" key="1">
    <citation type="submission" date="2021-06" db="EMBL/GenBank/DDBJ databases">
        <authorList>
            <person name="Kallberg Y."/>
            <person name="Tangrot J."/>
            <person name="Rosling A."/>
        </authorList>
    </citation>
    <scope>NUCLEOTIDE SEQUENCE</scope>
    <source>
        <strain evidence="1">IN212</strain>
    </source>
</reference>
<dbReference type="OrthoDB" id="10499208at2759"/>
<dbReference type="SUPFAM" id="SSF68906">
    <property type="entry name" value="SAP domain"/>
    <property type="match status" value="1"/>
</dbReference>
<dbReference type="Proteomes" id="UP000789396">
    <property type="component" value="Unassembled WGS sequence"/>
</dbReference>
<proteinExistence type="predicted"/>
<keyword evidence="2" id="KW-1185">Reference proteome</keyword>
<dbReference type="EMBL" id="CAJVPZ010000103">
    <property type="protein sequence ID" value="CAG8453143.1"/>
    <property type="molecule type" value="Genomic_DNA"/>
</dbReference>